<name>A0A5B8RGN8_9ZZZZ</name>
<organism evidence="1">
    <name type="scientific">uncultured organism</name>
    <dbReference type="NCBI Taxonomy" id="155900"/>
    <lineage>
        <taxon>unclassified sequences</taxon>
        <taxon>environmental samples</taxon>
    </lineage>
</organism>
<protein>
    <recommendedName>
        <fullName evidence="2">SinR-like protein</fullName>
    </recommendedName>
</protein>
<gene>
    <name evidence="1" type="ORF">KBTEX_04108</name>
</gene>
<reference evidence="1" key="1">
    <citation type="submission" date="2019-06" db="EMBL/GenBank/DDBJ databases">
        <authorList>
            <person name="Murdoch R.W."/>
            <person name="Fathepure B."/>
        </authorList>
    </citation>
    <scope>NUCLEOTIDE SEQUENCE</scope>
</reference>
<accession>A0A5B8RGN8</accession>
<evidence type="ECO:0000313" key="1">
    <source>
        <dbReference type="EMBL" id="QEA07746.1"/>
    </source>
</evidence>
<proteinExistence type="predicted"/>
<dbReference type="AlphaFoldDB" id="A0A5B8RGN8"/>
<dbReference type="EMBL" id="MN079349">
    <property type="protein sequence ID" value="QEA07746.1"/>
    <property type="molecule type" value="Genomic_DNA"/>
</dbReference>
<evidence type="ECO:0008006" key="2">
    <source>
        <dbReference type="Google" id="ProtNLM"/>
    </source>
</evidence>
<sequence>MILLISYDLNKLGQDYSSLYQEIKKAGAWWHHLDSTWIISTSQGPNEWQKRLKSHMDNNDNLLVIEVCDNYQGWLPEKAWKWLHERNFRC</sequence>